<reference evidence="3 4" key="1">
    <citation type="submission" date="2016-11" db="EMBL/GenBank/DDBJ databases">
        <title>Complete Genome Sequence of Bradyrhizobium sp. strain J5, an isolated from soybean nodule in Hokkaido.</title>
        <authorList>
            <person name="Kanehara K."/>
        </authorList>
    </citation>
    <scope>NUCLEOTIDE SEQUENCE [LARGE SCALE GENOMIC DNA]</scope>
    <source>
        <strain evidence="3 4">J5</strain>
    </source>
</reference>
<gene>
    <name evidence="3" type="ORF">BKD09_15240</name>
</gene>
<dbReference type="Gene3D" id="3.30.450.40">
    <property type="match status" value="1"/>
</dbReference>
<protein>
    <recommendedName>
        <fullName evidence="2">GAF domain-containing protein</fullName>
    </recommendedName>
</protein>
<evidence type="ECO:0000313" key="3">
    <source>
        <dbReference type="EMBL" id="APG09692.1"/>
    </source>
</evidence>
<evidence type="ECO:0000259" key="2">
    <source>
        <dbReference type="Pfam" id="PF13185"/>
    </source>
</evidence>
<evidence type="ECO:0000256" key="1">
    <source>
        <dbReference type="SAM" id="MobiDB-lite"/>
    </source>
</evidence>
<name>A0A1L3F8X9_BRAJP</name>
<dbReference type="EMBL" id="CP017637">
    <property type="protein sequence ID" value="APG09692.1"/>
    <property type="molecule type" value="Genomic_DNA"/>
</dbReference>
<dbReference type="InterPro" id="IPR003018">
    <property type="entry name" value="GAF"/>
</dbReference>
<sequence length="196" mass="21291">MANLKEPLDAATGQQIDAVLQRLRNSEDAGADLLQVLDIAIGLTGAEMGTLQRFDEGADCLTIVASRGFSTEALTFFGVVRRDTNTTCAAALMRRMRVFVEDISTSYLFVGTPELDMLSASGIAAVQSTPLISSNGHFWGVFTTHFHKPQIESEFDHAPLDRLAVQVADSLEQREGMVPSQQFDGKQVAEDSQPRG</sequence>
<organism evidence="3 4">
    <name type="scientific">Bradyrhizobium japonicum</name>
    <dbReference type="NCBI Taxonomy" id="375"/>
    <lineage>
        <taxon>Bacteria</taxon>
        <taxon>Pseudomonadati</taxon>
        <taxon>Pseudomonadota</taxon>
        <taxon>Alphaproteobacteria</taxon>
        <taxon>Hyphomicrobiales</taxon>
        <taxon>Nitrobacteraceae</taxon>
        <taxon>Bradyrhizobium</taxon>
    </lineage>
</organism>
<accession>A0A1L3F8X9</accession>
<dbReference type="AlphaFoldDB" id="A0A1L3F8X9"/>
<dbReference type="InterPro" id="IPR029016">
    <property type="entry name" value="GAF-like_dom_sf"/>
</dbReference>
<dbReference type="SUPFAM" id="SSF55781">
    <property type="entry name" value="GAF domain-like"/>
    <property type="match status" value="1"/>
</dbReference>
<evidence type="ECO:0000313" key="4">
    <source>
        <dbReference type="Proteomes" id="UP000181962"/>
    </source>
</evidence>
<feature type="domain" description="GAF" evidence="2">
    <location>
        <begin position="35"/>
        <end position="172"/>
    </location>
</feature>
<feature type="compositionally biased region" description="Basic and acidic residues" evidence="1">
    <location>
        <begin position="187"/>
        <end position="196"/>
    </location>
</feature>
<dbReference type="Pfam" id="PF13185">
    <property type="entry name" value="GAF_2"/>
    <property type="match status" value="1"/>
</dbReference>
<dbReference type="RefSeq" id="WP_071910824.1">
    <property type="nucleotide sequence ID" value="NZ_CP017637.1"/>
</dbReference>
<proteinExistence type="predicted"/>
<dbReference type="OrthoDB" id="8251911at2"/>
<feature type="region of interest" description="Disordered" evidence="1">
    <location>
        <begin position="175"/>
        <end position="196"/>
    </location>
</feature>
<dbReference type="Proteomes" id="UP000181962">
    <property type="component" value="Chromosome"/>
</dbReference>